<accession>A0A8S9GLR2</accession>
<dbReference type="GO" id="GO:0016747">
    <property type="term" value="F:acyltransferase activity, transferring groups other than amino-acyl groups"/>
    <property type="evidence" value="ECO:0007669"/>
    <property type="project" value="UniProtKB-ARBA"/>
</dbReference>
<name>A0A8S9GLR2_BRACR</name>
<dbReference type="Proteomes" id="UP000712281">
    <property type="component" value="Unassembled WGS sequence"/>
</dbReference>
<dbReference type="EMBL" id="QGKW02002005">
    <property type="protein sequence ID" value="KAF2544652.1"/>
    <property type="molecule type" value="Genomic_DNA"/>
</dbReference>
<keyword evidence="2" id="KW-0012">Acyltransferase</keyword>
<evidence type="ECO:0000256" key="1">
    <source>
        <dbReference type="ARBA" id="ARBA00022679"/>
    </source>
</evidence>
<feature type="region of interest" description="Disordered" evidence="3">
    <location>
        <begin position="1"/>
        <end position="20"/>
    </location>
</feature>
<evidence type="ECO:0000256" key="3">
    <source>
        <dbReference type="SAM" id="MobiDB-lite"/>
    </source>
</evidence>
<comment type="caution">
    <text evidence="4">The sequence shown here is derived from an EMBL/GenBank/DDBJ whole genome shotgun (WGS) entry which is preliminary data.</text>
</comment>
<feature type="region of interest" description="Disordered" evidence="3">
    <location>
        <begin position="181"/>
        <end position="203"/>
    </location>
</feature>
<evidence type="ECO:0000313" key="4">
    <source>
        <dbReference type="EMBL" id="KAF2544652.1"/>
    </source>
</evidence>
<gene>
    <name evidence="4" type="ORF">F2Q68_00032302</name>
</gene>
<evidence type="ECO:0000256" key="2">
    <source>
        <dbReference type="ARBA" id="ARBA00023315"/>
    </source>
</evidence>
<feature type="compositionally biased region" description="Polar residues" evidence="3">
    <location>
        <begin position="1"/>
        <end position="19"/>
    </location>
</feature>
<dbReference type="PANTHER" id="PTHR31625">
    <property type="match status" value="1"/>
</dbReference>
<protein>
    <submittedName>
        <fullName evidence="4">Uncharacterized protein</fullName>
    </submittedName>
</protein>
<dbReference type="InterPro" id="IPR051504">
    <property type="entry name" value="Plant_metabolite_acyltrans"/>
</dbReference>
<reference evidence="4" key="1">
    <citation type="submission" date="2019-12" db="EMBL/GenBank/DDBJ databases">
        <title>Genome sequencing and annotation of Brassica cretica.</title>
        <authorList>
            <person name="Studholme D.J."/>
            <person name="Sarris P.F."/>
        </authorList>
    </citation>
    <scope>NUCLEOTIDE SEQUENCE</scope>
    <source>
        <strain evidence="4">PFS-001/15</strain>
        <tissue evidence="4">Leaf</tissue>
    </source>
</reference>
<sequence>MANAQPSQAKSSFTDSPSQPVRREHFHSFILPKLELSLSLALRSYLPLSGRITWDTQVPKPSILLSPNDAVSVTIAETRRRFFSPFQLRIHTLIPELPFSDDSASAYSLQITLFPGQGFSIGVAAHHGVLDGKNVNYVLQSMGPLVQIRKHSLDLTPSLHRSLLNDLTGLDEEMLEIVRDKTKTRRSLRPEKSTKTSFSQRSC</sequence>
<dbReference type="Pfam" id="PF02458">
    <property type="entry name" value="Transferase"/>
    <property type="match status" value="1"/>
</dbReference>
<dbReference type="AlphaFoldDB" id="A0A8S9GLR2"/>
<proteinExistence type="predicted"/>
<keyword evidence="1" id="KW-0808">Transferase</keyword>
<evidence type="ECO:0000313" key="5">
    <source>
        <dbReference type="Proteomes" id="UP000712281"/>
    </source>
</evidence>
<dbReference type="Gene3D" id="3.30.559.10">
    <property type="entry name" value="Chloramphenicol acetyltransferase-like domain"/>
    <property type="match status" value="1"/>
</dbReference>
<dbReference type="InterPro" id="IPR023213">
    <property type="entry name" value="CAT-like_dom_sf"/>
</dbReference>
<organism evidence="4 5">
    <name type="scientific">Brassica cretica</name>
    <name type="common">Mustard</name>
    <dbReference type="NCBI Taxonomy" id="69181"/>
    <lineage>
        <taxon>Eukaryota</taxon>
        <taxon>Viridiplantae</taxon>
        <taxon>Streptophyta</taxon>
        <taxon>Embryophyta</taxon>
        <taxon>Tracheophyta</taxon>
        <taxon>Spermatophyta</taxon>
        <taxon>Magnoliopsida</taxon>
        <taxon>eudicotyledons</taxon>
        <taxon>Gunneridae</taxon>
        <taxon>Pentapetalae</taxon>
        <taxon>rosids</taxon>
        <taxon>malvids</taxon>
        <taxon>Brassicales</taxon>
        <taxon>Brassicaceae</taxon>
        <taxon>Brassiceae</taxon>
        <taxon>Brassica</taxon>
    </lineage>
</organism>